<keyword evidence="2" id="KW-0288">FMN</keyword>
<evidence type="ECO:0000313" key="7">
    <source>
        <dbReference type="Proteomes" id="UP000198318"/>
    </source>
</evidence>
<dbReference type="PANTHER" id="PTHR42847">
    <property type="entry name" value="ALKANESULFONATE MONOOXYGENASE"/>
    <property type="match status" value="1"/>
</dbReference>
<sequence>MRLRIFTEPQQGASYDTQLAVAKAAEDLGFDAFFRSDHFVKMGDVSGEPGPTDSWVTLGALARETSRIRLGTLVTAATFRYPGPLAIAVAQVDQMSGGRVDLGLGTGWFDQEHTAYGIPFPSLGERFERLEEQLDIITGLWGTPAGETFSYSGAHYTLADSPALPKPAQAGGPPIIIGGVGAKRTPRLAARYADEYNVPFHQVQETGEAFGRVRAACAEAGRTKPMVYSAAQVVCCGRDEAEVKRRADAIGREVSELRDNGLAGTPGELVDKIGRFAELGAERLYLQVLDMHDLDHLELLAAEVMSKV</sequence>
<dbReference type="Gene3D" id="3.20.20.30">
    <property type="entry name" value="Luciferase-like domain"/>
    <property type="match status" value="1"/>
</dbReference>
<dbReference type="EMBL" id="FZOR01000007">
    <property type="protein sequence ID" value="SNS65399.1"/>
    <property type="molecule type" value="Genomic_DNA"/>
</dbReference>
<evidence type="ECO:0000259" key="5">
    <source>
        <dbReference type="Pfam" id="PF00296"/>
    </source>
</evidence>
<dbReference type="OrthoDB" id="143323at2"/>
<dbReference type="PANTHER" id="PTHR42847:SF4">
    <property type="entry name" value="ALKANESULFONATE MONOOXYGENASE-RELATED"/>
    <property type="match status" value="1"/>
</dbReference>
<dbReference type="RefSeq" id="WP_089325663.1">
    <property type="nucleotide sequence ID" value="NZ_FZOR01000007.1"/>
</dbReference>
<dbReference type="InterPro" id="IPR050172">
    <property type="entry name" value="SsuD_RutA_monooxygenase"/>
</dbReference>
<dbReference type="GO" id="GO:0008726">
    <property type="term" value="F:alkanesulfonate monooxygenase activity"/>
    <property type="evidence" value="ECO:0007669"/>
    <property type="project" value="TreeGrafter"/>
</dbReference>
<gene>
    <name evidence="6" type="ORF">SAMN05443665_100766</name>
</gene>
<keyword evidence="1" id="KW-0285">Flavoprotein</keyword>
<dbReference type="AlphaFoldDB" id="A0A239G8D9"/>
<evidence type="ECO:0000256" key="4">
    <source>
        <dbReference type="ARBA" id="ARBA00023033"/>
    </source>
</evidence>
<protein>
    <submittedName>
        <fullName evidence="6">Probable F420-dependent oxidoreductase, Rv1855c family</fullName>
    </submittedName>
</protein>
<evidence type="ECO:0000256" key="2">
    <source>
        <dbReference type="ARBA" id="ARBA00022643"/>
    </source>
</evidence>
<keyword evidence="7" id="KW-1185">Reference proteome</keyword>
<evidence type="ECO:0000313" key="6">
    <source>
        <dbReference type="EMBL" id="SNS65399.1"/>
    </source>
</evidence>
<accession>A0A239G8D9</accession>
<dbReference type="InterPro" id="IPR036661">
    <property type="entry name" value="Luciferase-like_sf"/>
</dbReference>
<organism evidence="6 7">
    <name type="scientific">Actinomadura meyerae</name>
    <dbReference type="NCBI Taxonomy" id="240840"/>
    <lineage>
        <taxon>Bacteria</taxon>
        <taxon>Bacillati</taxon>
        <taxon>Actinomycetota</taxon>
        <taxon>Actinomycetes</taxon>
        <taxon>Streptosporangiales</taxon>
        <taxon>Thermomonosporaceae</taxon>
        <taxon>Actinomadura</taxon>
    </lineage>
</organism>
<keyword evidence="3" id="KW-0560">Oxidoreductase</keyword>
<proteinExistence type="predicted"/>
<evidence type="ECO:0000256" key="3">
    <source>
        <dbReference type="ARBA" id="ARBA00023002"/>
    </source>
</evidence>
<keyword evidence="4" id="KW-0503">Monooxygenase</keyword>
<dbReference type="NCBIfam" id="TIGR03560">
    <property type="entry name" value="F420_Rv1855c"/>
    <property type="match status" value="1"/>
</dbReference>
<dbReference type="InterPro" id="IPR011251">
    <property type="entry name" value="Luciferase-like_dom"/>
</dbReference>
<dbReference type="GO" id="GO:0046306">
    <property type="term" value="P:alkanesulfonate catabolic process"/>
    <property type="evidence" value="ECO:0007669"/>
    <property type="project" value="TreeGrafter"/>
</dbReference>
<feature type="domain" description="Luciferase-like" evidence="5">
    <location>
        <begin position="6"/>
        <end position="250"/>
    </location>
</feature>
<dbReference type="SUPFAM" id="SSF51679">
    <property type="entry name" value="Bacterial luciferase-like"/>
    <property type="match status" value="1"/>
</dbReference>
<name>A0A239G8D9_9ACTN</name>
<dbReference type="Pfam" id="PF00296">
    <property type="entry name" value="Bac_luciferase"/>
    <property type="match status" value="1"/>
</dbReference>
<dbReference type="Proteomes" id="UP000198318">
    <property type="component" value="Unassembled WGS sequence"/>
</dbReference>
<evidence type="ECO:0000256" key="1">
    <source>
        <dbReference type="ARBA" id="ARBA00022630"/>
    </source>
</evidence>
<dbReference type="InterPro" id="IPR019952">
    <property type="entry name" value="F420_OxRdatse_Rv1855c_pred"/>
</dbReference>
<reference evidence="6 7" key="1">
    <citation type="submission" date="2017-06" db="EMBL/GenBank/DDBJ databases">
        <authorList>
            <person name="Kim H.J."/>
            <person name="Triplett B.A."/>
        </authorList>
    </citation>
    <scope>NUCLEOTIDE SEQUENCE [LARGE SCALE GENOMIC DNA]</scope>
    <source>
        <strain evidence="6 7">DSM 44715</strain>
    </source>
</reference>